<protein>
    <submittedName>
        <fullName evidence="2">Uncharacterized protein</fullName>
    </submittedName>
</protein>
<reference evidence="2" key="1">
    <citation type="submission" date="2019-08" db="EMBL/GenBank/DDBJ databases">
        <authorList>
            <person name="Kucharzyk K."/>
            <person name="Murdoch R.W."/>
            <person name="Higgins S."/>
            <person name="Loffler F."/>
        </authorList>
    </citation>
    <scope>NUCLEOTIDE SEQUENCE</scope>
</reference>
<evidence type="ECO:0000313" key="2">
    <source>
        <dbReference type="EMBL" id="MPN16648.1"/>
    </source>
</evidence>
<evidence type="ECO:0000256" key="1">
    <source>
        <dbReference type="SAM" id="MobiDB-lite"/>
    </source>
</evidence>
<accession>A0A645FQD9</accession>
<gene>
    <name evidence="2" type="ORF">SDC9_163993</name>
</gene>
<dbReference type="EMBL" id="VSSQ01063642">
    <property type="protein sequence ID" value="MPN16648.1"/>
    <property type="molecule type" value="Genomic_DNA"/>
</dbReference>
<sequence length="158" mass="17512">MALLLRLPDGVNVRPQGGGFSGLSPLQHRCNSGIHAQSHEAETKRIQLLPQQRRGPPLLKSDLRVTVQVFLLSQHFPVQPCRLCVQQLHSYAPPFNIQPQSGGWISRPGTVFENLRGPTGLSYAHLGVWARKMQQEGDARHGRPPLAKYDQAAGMVRT</sequence>
<proteinExistence type="predicted"/>
<organism evidence="2">
    <name type="scientific">bioreactor metagenome</name>
    <dbReference type="NCBI Taxonomy" id="1076179"/>
    <lineage>
        <taxon>unclassified sequences</taxon>
        <taxon>metagenomes</taxon>
        <taxon>ecological metagenomes</taxon>
    </lineage>
</organism>
<name>A0A645FQD9_9ZZZZ</name>
<comment type="caution">
    <text evidence="2">The sequence shown here is derived from an EMBL/GenBank/DDBJ whole genome shotgun (WGS) entry which is preliminary data.</text>
</comment>
<feature type="region of interest" description="Disordered" evidence="1">
    <location>
        <begin position="136"/>
        <end position="158"/>
    </location>
</feature>
<dbReference type="AlphaFoldDB" id="A0A645FQD9"/>